<dbReference type="Pfam" id="PF03305">
    <property type="entry name" value="Lipoprotein_X"/>
    <property type="match status" value="1"/>
</dbReference>
<organism evidence="5 6">
    <name type="scientific">Mycoplasmopsis verecunda</name>
    <dbReference type="NCBI Taxonomy" id="171291"/>
    <lineage>
        <taxon>Bacteria</taxon>
        <taxon>Bacillati</taxon>
        <taxon>Mycoplasmatota</taxon>
        <taxon>Mycoplasmoidales</taxon>
        <taxon>Metamycoplasmataceae</taxon>
        <taxon>Mycoplasmopsis</taxon>
    </lineage>
</organism>
<keyword evidence="5" id="KW-0449">Lipoprotein</keyword>
<reference evidence="6" key="1">
    <citation type="submission" date="2017-02" db="EMBL/GenBank/DDBJ databases">
        <authorList>
            <person name="Varghese N."/>
            <person name="Submissions S."/>
        </authorList>
    </citation>
    <scope>NUCLEOTIDE SEQUENCE [LARGE SCALE GENOMIC DNA]</scope>
    <source>
        <strain evidence="6">ATCC 27862</strain>
    </source>
</reference>
<protein>
    <submittedName>
        <fullName evidence="5">Putative lipoprotein, C-terminal region</fullName>
    </submittedName>
</protein>
<dbReference type="PROSITE" id="PS51257">
    <property type="entry name" value="PROKAR_LIPOPROTEIN"/>
    <property type="match status" value="1"/>
</dbReference>
<evidence type="ECO:0000256" key="2">
    <source>
        <dbReference type="SAM" id="MobiDB-lite"/>
    </source>
</evidence>
<name>A0A1T4LM49_9BACT</name>
<dbReference type="InterPro" id="IPR054825">
    <property type="entry name" value="P68-like"/>
</dbReference>
<feature type="domain" description="Mycoplasma lipoprotein central" evidence="4">
    <location>
        <begin position="302"/>
        <end position="474"/>
    </location>
</feature>
<gene>
    <name evidence="5" type="ORF">SAMN02745154_00486</name>
</gene>
<feature type="domain" description="Mycoplasma lipoprotein C-terminal" evidence="3">
    <location>
        <begin position="701"/>
        <end position="824"/>
    </location>
</feature>
<feature type="compositionally biased region" description="Polar residues" evidence="2">
    <location>
        <begin position="43"/>
        <end position="52"/>
    </location>
</feature>
<evidence type="ECO:0000259" key="3">
    <source>
        <dbReference type="Pfam" id="PF03202"/>
    </source>
</evidence>
<feature type="region of interest" description="Disordered" evidence="2">
    <location>
        <begin position="32"/>
        <end position="53"/>
    </location>
</feature>
<dbReference type="EMBL" id="FUXF01000016">
    <property type="protein sequence ID" value="SJZ55795.1"/>
    <property type="molecule type" value="Genomic_DNA"/>
</dbReference>
<dbReference type="STRING" id="171291.SAMN02745154_00486"/>
<evidence type="ECO:0000256" key="1">
    <source>
        <dbReference type="ARBA" id="ARBA00009031"/>
    </source>
</evidence>
<accession>A0A1T4LM49</accession>
<dbReference type="NCBIfam" id="NF045826">
    <property type="entry name" value="lipo_P68"/>
    <property type="match status" value="1"/>
</dbReference>
<keyword evidence="6" id="KW-1185">Reference proteome</keyword>
<dbReference type="AlphaFoldDB" id="A0A1T4LM49"/>
<dbReference type="RefSeq" id="WP_078747207.1">
    <property type="nucleotide sequence ID" value="NZ_FUXF01000016.1"/>
</dbReference>
<dbReference type="OrthoDB" id="393769at2"/>
<evidence type="ECO:0000313" key="6">
    <source>
        <dbReference type="Proteomes" id="UP000190389"/>
    </source>
</evidence>
<dbReference type="Pfam" id="PF03202">
    <property type="entry name" value="Lipoprotein_10"/>
    <property type="match status" value="1"/>
</dbReference>
<sequence>MNFKLKNILLGGIGLIGVTAIGLSAACDKTKNTPENPGDGNPANETGGQNSEPIWVTNPEYGKINLLGIESTMNERVLNATGNKANNKDVDQYSQEERKQIIIGHTFSQGSVQSDGIDQLINVYNKLVQQNNEDFKKYKEQNPNDQDGINFKSKVGLSLAAKPVTTAPLGSGYSAGAQSVQQAVKNGNPNFADIVLNYAPVASTLASRNMLLSFNDDDPELNVDLYNFNSEFSSINAETQNVDKISSWILPGLKSTNVLAINSPVMSYILTTILENGGKIQDNDTEMTTLYNTIKQKGTADLSEVKKNWGEPVDNIKDLAKGKVISSTMFKHYQELLEFSSFAQSLFKNSATTNPVKANVHVFGVDYATSLYEQALFSILDGDTSKMIQSVNRNRDGVTISYTTLNKNGTPANVNSQTIYNALSEAVKSGGTKLFPGGRFSSNDQQKHKFAFSIGSTAGYNHNFVKGEFIEYNYTQDGKSSNGLSFDDKKGSFTDIQQNYGKGYQLLQIPTEPGTTDIQADTPLDKILPLYKIGGRLNPIFAYNLFNSEAAKKAGNINKIAKYATMFKSQEDQTHFAAQINDVLNTKDSRSRLKTTGFLVLPYDEKKDSAFLAKAKELNLFGGLITTGLTEKDQTSIILVFKDGVTSSYGISDTAKAEFTKLGYTVSQKSQAQFLGEDELISLPTPTKWNKDNTKNVVFGQGPSIMGIVSNAVDQLATKQFIKWLISSTDKYVFDPDDETKPEFTPRDFIQKQMSYVMPYNGFENVTIQQANESFIGTNAYLRVAFELFQKVAKDDSYILFEEPGSEMADAYRSAIDSAFDALQTSIESGQKIQGFDQFIKKIQQESTKTKQS</sequence>
<dbReference type="InterPro" id="IPR004984">
    <property type="entry name" value="Mycoplasma_lipoprotein_cen_dom"/>
</dbReference>
<dbReference type="Proteomes" id="UP000190389">
    <property type="component" value="Unassembled WGS sequence"/>
</dbReference>
<evidence type="ECO:0000313" key="5">
    <source>
        <dbReference type="EMBL" id="SJZ55795.1"/>
    </source>
</evidence>
<comment type="similarity">
    <text evidence="1">Belongs to the MG185/MG260 family.</text>
</comment>
<dbReference type="InterPro" id="IPR004890">
    <property type="entry name" value="Lipoprotein_10_C"/>
</dbReference>
<evidence type="ECO:0000259" key="4">
    <source>
        <dbReference type="Pfam" id="PF03305"/>
    </source>
</evidence>
<proteinExistence type="inferred from homology"/>